<evidence type="ECO:0000256" key="4">
    <source>
        <dbReference type="ARBA" id="ARBA00022723"/>
    </source>
</evidence>
<evidence type="ECO:0000256" key="3">
    <source>
        <dbReference type="ARBA" id="ARBA00022691"/>
    </source>
</evidence>
<dbReference type="Gene3D" id="1.10.1200.270">
    <property type="entry name" value="Methyltransferase, alpha-helical capping domain"/>
    <property type="match status" value="1"/>
</dbReference>
<gene>
    <name evidence="6" type="ORF">BOLC5T34330H</name>
</gene>
<dbReference type="PANTHER" id="PTHR31009">
    <property type="entry name" value="S-ADENOSYL-L-METHIONINE:CARBOXYL METHYLTRANSFERASE FAMILY PROTEIN"/>
    <property type="match status" value="1"/>
</dbReference>
<evidence type="ECO:0000256" key="2">
    <source>
        <dbReference type="ARBA" id="ARBA00022679"/>
    </source>
</evidence>
<reference evidence="6" key="1">
    <citation type="submission" date="2018-11" db="EMBL/GenBank/DDBJ databases">
        <authorList>
            <consortium name="Genoscope - CEA"/>
            <person name="William W."/>
        </authorList>
    </citation>
    <scope>NUCLEOTIDE SEQUENCE</scope>
</reference>
<evidence type="ECO:0000256" key="5">
    <source>
        <dbReference type="ARBA" id="ARBA00022842"/>
    </source>
</evidence>
<organism evidence="6">
    <name type="scientific">Brassica oleracea</name>
    <name type="common">Wild cabbage</name>
    <dbReference type="NCBI Taxonomy" id="3712"/>
    <lineage>
        <taxon>Eukaryota</taxon>
        <taxon>Viridiplantae</taxon>
        <taxon>Streptophyta</taxon>
        <taxon>Embryophyta</taxon>
        <taxon>Tracheophyta</taxon>
        <taxon>Spermatophyta</taxon>
        <taxon>Magnoliopsida</taxon>
        <taxon>eudicotyledons</taxon>
        <taxon>Gunneridae</taxon>
        <taxon>Pentapetalae</taxon>
        <taxon>rosids</taxon>
        <taxon>malvids</taxon>
        <taxon>Brassicales</taxon>
        <taxon>Brassicaceae</taxon>
        <taxon>Brassiceae</taxon>
        <taxon>Brassica</taxon>
    </lineage>
</organism>
<evidence type="ECO:0000313" key="6">
    <source>
        <dbReference type="EMBL" id="VDD46783.1"/>
    </source>
</evidence>
<dbReference type="InterPro" id="IPR005299">
    <property type="entry name" value="MeTrfase_7"/>
</dbReference>
<keyword evidence="4" id="KW-0479">Metal-binding</keyword>
<proteinExistence type="predicted"/>
<sequence>MEHQVPFYSRLFSRNSLHFIHSSYALHWLSKVPENLENNKENAYISNSSPQSAYKAYLNQFQRDFSMFLTLRSEEIVSNGRMVLTFIGRNTLNSDQFYRDCCHIWTLLSKSLGDLVFEVYIYIYITKFKPKLDAFNMPFYDPNEQELKEVIQNEGSFEINDLETHGFDLGHSNCDNNEEDNYEAGYNEAKSVRAVTEPMLIAHFGEDVIDILFDKYARHVTQHASCRNKTSVTLVVALTKK</sequence>
<dbReference type="GO" id="GO:0046872">
    <property type="term" value="F:metal ion binding"/>
    <property type="evidence" value="ECO:0007669"/>
    <property type="project" value="UniProtKB-KW"/>
</dbReference>
<name>A0A3P6EPI7_BRAOL</name>
<protein>
    <submittedName>
        <fullName evidence="6">Uncharacterized protein</fullName>
    </submittedName>
</protein>
<dbReference type="AlphaFoldDB" id="A0A3P6EPI7"/>
<dbReference type="InterPro" id="IPR042086">
    <property type="entry name" value="MeTrfase_capping"/>
</dbReference>
<dbReference type="Gene3D" id="3.40.50.150">
    <property type="entry name" value="Vaccinia Virus protein VP39"/>
    <property type="match status" value="1"/>
</dbReference>
<dbReference type="EMBL" id="LR031877">
    <property type="protein sequence ID" value="VDD46783.1"/>
    <property type="molecule type" value="Genomic_DNA"/>
</dbReference>
<dbReference type="SUPFAM" id="SSF53335">
    <property type="entry name" value="S-adenosyl-L-methionine-dependent methyltransferases"/>
    <property type="match status" value="1"/>
</dbReference>
<dbReference type="GO" id="GO:0032259">
    <property type="term" value="P:methylation"/>
    <property type="evidence" value="ECO:0007669"/>
    <property type="project" value="UniProtKB-KW"/>
</dbReference>
<keyword evidence="1" id="KW-0489">Methyltransferase</keyword>
<dbReference type="InterPro" id="IPR029063">
    <property type="entry name" value="SAM-dependent_MTases_sf"/>
</dbReference>
<evidence type="ECO:0000256" key="1">
    <source>
        <dbReference type="ARBA" id="ARBA00022603"/>
    </source>
</evidence>
<dbReference type="Pfam" id="PF03492">
    <property type="entry name" value="Methyltransf_7"/>
    <property type="match status" value="1"/>
</dbReference>
<accession>A0A3P6EPI7</accession>
<dbReference type="GO" id="GO:0008168">
    <property type="term" value="F:methyltransferase activity"/>
    <property type="evidence" value="ECO:0007669"/>
    <property type="project" value="UniProtKB-KW"/>
</dbReference>
<keyword evidence="3" id="KW-0949">S-adenosyl-L-methionine</keyword>
<keyword evidence="2" id="KW-0808">Transferase</keyword>
<keyword evidence="5" id="KW-0460">Magnesium</keyword>